<reference evidence="3" key="1">
    <citation type="journal article" date="2017" name="Int J Environ Stud">
        <title>Does the Miocene-Pliocene relict legume Oxytropis triphylla form nitrogen-fixing nodules with a combination of bacterial strains?</title>
        <authorList>
            <person name="Safronova V."/>
            <person name="Belimov A."/>
            <person name="Sazanova A."/>
            <person name="Kuznetsova I."/>
            <person name="Popova J."/>
            <person name="Andronov E."/>
            <person name="Verkhozina A."/>
            <person name="Tikhonovich I."/>
        </authorList>
    </citation>
    <scope>NUCLEOTIDE SEQUENCE [LARGE SCALE GENOMIC DNA]</scope>
    <source>
        <strain evidence="3">Tri-38</strain>
    </source>
</reference>
<feature type="chain" id="PRO_5014731484" evidence="1">
    <location>
        <begin position="26"/>
        <end position="105"/>
    </location>
</feature>
<gene>
    <name evidence="2" type="ORF">B5P45_16125</name>
</gene>
<organism evidence="2 3">
    <name type="scientific">Phyllobacterium zundukense</name>
    <dbReference type="NCBI Taxonomy" id="1867719"/>
    <lineage>
        <taxon>Bacteria</taxon>
        <taxon>Pseudomonadati</taxon>
        <taxon>Pseudomonadota</taxon>
        <taxon>Alphaproteobacteria</taxon>
        <taxon>Hyphomicrobiales</taxon>
        <taxon>Phyllobacteriaceae</taxon>
        <taxon>Phyllobacterium</taxon>
    </lineage>
</organism>
<proteinExistence type="predicted"/>
<keyword evidence="3" id="KW-1185">Reference proteome</keyword>
<name>A0A2N9VX62_9HYPH</name>
<dbReference type="OrthoDB" id="9810895at2"/>
<sequence>MKRIYIDRIIVSGFAAALFAASVVAADAQIVICAPHAQIVEYLKDEFQELPGAYGLVGDKAILELFLAPEGVTWTIVLTDISGKSCILAAGDSWEQKPDTAGLKT</sequence>
<dbReference type="EMBL" id="MZMT01000035">
    <property type="protein sequence ID" value="PIO44080.1"/>
    <property type="molecule type" value="Genomic_DNA"/>
</dbReference>
<dbReference type="AlphaFoldDB" id="A0A2N9VX62"/>
<keyword evidence="1" id="KW-0732">Signal</keyword>
<dbReference type="RefSeq" id="WP_099997642.1">
    <property type="nucleotide sequence ID" value="NZ_CP017940.1"/>
</dbReference>
<dbReference type="Proteomes" id="UP000232163">
    <property type="component" value="Unassembled WGS sequence"/>
</dbReference>
<comment type="caution">
    <text evidence="2">The sequence shown here is derived from an EMBL/GenBank/DDBJ whole genome shotgun (WGS) entry which is preliminary data.</text>
</comment>
<evidence type="ECO:0000313" key="2">
    <source>
        <dbReference type="EMBL" id="PIO44080.1"/>
    </source>
</evidence>
<evidence type="ECO:0000313" key="3">
    <source>
        <dbReference type="Proteomes" id="UP000232163"/>
    </source>
</evidence>
<evidence type="ECO:0000256" key="1">
    <source>
        <dbReference type="SAM" id="SignalP"/>
    </source>
</evidence>
<feature type="signal peptide" evidence="1">
    <location>
        <begin position="1"/>
        <end position="25"/>
    </location>
</feature>
<accession>A0A2N9VX62</accession>
<protein>
    <submittedName>
        <fullName evidence="2">Uncharacterized protein</fullName>
    </submittedName>
</protein>
<dbReference type="KEGG" id="pht:BLM14_00650"/>